<protein>
    <submittedName>
        <fullName evidence="1">Cilia and flagella associated protein 77</fullName>
    </submittedName>
</protein>
<dbReference type="AlphaFoldDB" id="A0A8C5BUN3"/>
<dbReference type="Proteomes" id="UP000694546">
    <property type="component" value="Chromosome 6"/>
</dbReference>
<reference evidence="1" key="1">
    <citation type="submission" date="2025-08" db="UniProtKB">
        <authorList>
            <consortium name="Ensembl"/>
        </authorList>
    </citation>
    <scope>IDENTIFICATION</scope>
</reference>
<dbReference type="PANTHER" id="PTHR28617:SF1">
    <property type="entry name" value="CILIA- AND FLAGELLA-ASSOCIATED PROTEIN 77"/>
    <property type="match status" value="1"/>
</dbReference>
<evidence type="ECO:0000313" key="1">
    <source>
        <dbReference type="Ensembl" id="ENSGMOP00000053087.1"/>
    </source>
</evidence>
<dbReference type="Pfam" id="PF14825">
    <property type="entry name" value="CFAP77"/>
    <property type="match status" value="1"/>
</dbReference>
<organism evidence="1 2">
    <name type="scientific">Gadus morhua</name>
    <name type="common">Atlantic cod</name>
    <dbReference type="NCBI Taxonomy" id="8049"/>
    <lineage>
        <taxon>Eukaryota</taxon>
        <taxon>Metazoa</taxon>
        <taxon>Chordata</taxon>
        <taxon>Craniata</taxon>
        <taxon>Vertebrata</taxon>
        <taxon>Euteleostomi</taxon>
        <taxon>Actinopterygii</taxon>
        <taxon>Neopterygii</taxon>
        <taxon>Teleostei</taxon>
        <taxon>Neoteleostei</taxon>
        <taxon>Acanthomorphata</taxon>
        <taxon>Zeiogadaria</taxon>
        <taxon>Gadariae</taxon>
        <taxon>Gadiformes</taxon>
        <taxon>Gadoidei</taxon>
        <taxon>Gadidae</taxon>
        <taxon>Gadus</taxon>
    </lineage>
</organism>
<accession>A0A8C5BUN3</accession>
<dbReference type="GeneTree" id="ENSGT00390000014476"/>
<gene>
    <name evidence="1" type="primary">CFAP77</name>
    <name evidence="1" type="synonym">cfap77</name>
</gene>
<dbReference type="Ensembl" id="ENSGMOT00000036698.1">
    <property type="protein sequence ID" value="ENSGMOP00000053087.1"/>
    <property type="gene ID" value="ENSGMOG00000025163.1"/>
</dbReference>
<name>A0A8C5BUN3_GADMO</name>
<dbReference type="OMA" id="QPTCPQE"/>
<dbReference type="OrthoDB" id="532484at2759"/>
<dbReference type="GeneID" id="115545388"/>
<reference evidence="1" key="2">
    <citation type="submission" date="2025-09" db="UniProtKB">
        <authorList>
            <consortium name="Ensembl"/>
        </authorList>
    </citation>
    <scope>IDENTIFICATION</scope>
</reference>
<dbReference type="PANTHER" id="PTHR28617">
    <property type="entry name" value="CILIA- AND FLAGELLA-ASSOCIATED PROTEIN 77"/>
    <property type="match status" value="1"/>
</dbReference>
<dbReference type="RefSeq" id="XP_030214349.1">
    <property type="nucleotide sequence ID" value="XM_030358489.1"/>
</dbReference>
<proteinExistence type="predicted"/>
<dbReference type="InterPro" id="IPR029147">
    <property type="entry name" value="CFAP77"/>
</dbReference>
<evidence type="ECO:0000313" key="2">
    <source>
        <dbReference type="Proteomes" id="UP000694546"/>
    </source>
</evidence>
<keyword evidence="2" id="KW-1185">Reference proteome</keyword>
<sequence length="244" mass="27211">MDSPRLGVVRESMLANPLLFGPSLGHSRSSHLPLPRPGPDFVYGTRNTAADGGVAEALSFWRVQPAAGGSARLQPLPVDYVSMNREGLKSGLVTAKELTQYKAQWASENHLTFNRPRNHSRPTNRAIPDITFGITTRPPSPLADLLAHHYGQRWIDEQQRHMNSEAKQPDKAKLCISDTRTSLLRKSRPLPKSEPQCTIRRFTKVGPALDTFRDPESRLRAFRAHRSDCVSRRGALGQGTYNLD</sequence>